<evidence type="ECO:0000313" key="4">
    <source>
        <dbReference type="Proteomes" id="UP001383192"/>
    </source>
</evidence>
<proteinExistence type="predicted"/>
<organism evidence="3 4">
    <name type="scientific">Paramarasmius palmivorus</name>
    <dbReference type="NCBI Taxonomy" id="297713"/>
    <lineage>
        <taxon>Eukaryota</taxon>
        <taxon>Fungi</taxon>
        <taxon>Dikarya</taxon>
        <taxon>Basidiomycota</taxon>
        <taxon>Agaricomycotina</taxon>
        <taxon>Agaricomycetes</taxon>
        <taxon>Agaricomycetidae</taxon>
        <taxon>Agaricales</taxon>
        <taxon>Marasmiineae</taxon>
        <taxon>Marasmiaceae</taxon>
        <taxon>Paramarasmius</taxon>
    </lineage>
</organism>
<sequence>MWLASTLRRQGCSQCRSFRSARLYSAQSALATSLESNTSHQQAERDSDSASSSVVDPVAPSGSEKPSAPTSSTRRRKKSTVKKASGPPPKNILEDNKVEEYLAEIAATKDTVTLTDLNRIRPRRYAEPTTPEYERDYNELLDKLQQSFNKKQLDYFVEALNVPRPRARTKIASAVQIIEKAWGWPSLTEMQKRRRDWSEVETEFFPLNPPQSFLIMGKDGSDLLNLSMEYNVHLMFSSQPLGLKVEGLRGALEQFSKHVASLKEEVVEERLDLPSRNQISSSLLQRISRLSGAFTERIGEKEIRISYKSSNPQASAVAKRLTTQASCNVAIVQPPLVAHVPPGVRSDTPIPMSLFPHTYALYPFLSARAIPWALDAKAAFRLRRVGEWLGIESTENIQKTGGLALGRGNILDLTQESVDVKTSLTDALKTTSSDRTRTITASFGHVLITSGQASLLPPLRGSWPLAKFLRWLKESSARHIFNTSMPAALLSTTPQGRSVRHRLIYQALSPDQESRAEKVIKLEIVISLSREHGTDNGAQEVQVAEEVQQSEEIEPSFQPTCSFGTETTLDMLLPDRPMDIRFSTYDSATLAETDWPKELQNYVNEVTSFLRYSDPKAQQPDTPLLLHFNDEPYLLRSSVNVRQNQGHIAFSPDRGVTTTTESVLDLEANEKTTVCQVTCSDPESDEKWRTFLKGCDYLSSYRIEQSRKTEPKLL</sequence>
<dbReference type="Proteomes" id="UP001383192">
    <property type="component" value="Unassembled WGS sequence"/>
</dbReference>
<evidence type="ECO:0000259" key="2">
    <source>
        <dbReference type="Pfam" id="PF20778"/>
    </source>
</evidence>
<dbReference type="EMBL" id="JAYKXP010000016">
    <property type="protein sequence ID" value="KAK7049570.1"/>
    <property type="molecule type" value="Genomic_DNA"/>
</dbReference>
<accession>A0AAW0DFE2</accession>
<comment type="caution">
    <text evidence="3">The sequence shown here is derived from an EMBL/GenBank/DDBJ whole genome shotgun (WGS) entry which is preliminary data.</text>
</comment>
<keyword evidence="4" id="KW-1185">Reference proteome</keyword>
<feature type="region of interest" description="Disordered" evidence="1">
    <location>
        <begin position="35"/>
        <end position="93"/>
    </location>
</feature>
<protein>
    <recommendedName>
        <fullName evidence="2">SLS1 C-terminal domain-containing protein</fullName>
    </recommendedName>
</protein>
<feature type="domain" description="SLS1 C-terminal" evidence="2">
    <location>
        <begin position="422"/>
        <end position="629"/>
    </location>
</feature>
<evidence type="ECO:0000313" key="3">
    <source>
        <dbReference type="EMBL" id="KAK7049570.1"/>
    </source>
</evidence>
<evidence type="ECO:0000256" key="1">
    <source>
        <dbReference type="SAM" id="MobiDB-lite"/>
    </source>
</evidence>
<dbReference type="InterPro" id="IPR048401">
    <property type="entry name" value="SLS1_C"/>
</dbReference>
<name>A0AAW0DFE2_9AGAR</name>
<dbReference type="Pfam" id="PF20778">
    <property type="entry name" value="SLS1_C"/>
    <property type="match status" value="1"/>
</dbReference>
<reference evidence="3 4" key="1">
    <citation type="submission" date="2024-01" db="EMBL/GenBank/DDBJ databases">
        <title>A draft genome for a cacao thread blight-causing isolate of Paramarasmius palmivorus.</title>
        <authorList>
            <person name="Baruah I.K."/>
            <person name="Bukari Y."/>
            <person name="Amoako-Attah I."/>
            <person name="Meinhardt L.W."/>
            <person name="Bailey B.A."/>
            <person name="Cohen S.P."/>
        </authorList>
    </citation>
    <scope>NUCLEOTIDE SEQUENCE [LARGE SCALE GENOMIC DNA]</scope>
    <source>
        <strain evidence="3 4">GH-12</strain>
    </source>
</reference>
<gene>
    <name evidence="3" type="ORF">VNI00_005601</name>
</gene>
<feature type="compositionally biased region" description="Low complexity" evidence="1">
    <location>
        <begin position="49"/>
        <end position="72"/>
    </location>
</feature>
<dbReference type="AlphaFoldDB" id="A0AAW0DFE2"/>